<feature type="domain" description="Cell envelope-related transcriptional attenuator" evidence="3">
    <location>
        <begin position="93"/>
        <end position="252"/>
    </location>
</feature>
<gene>
    <name evidence="5" type="ORF">ACFP3U_13830</name>
</gene>
<dbReference type="InterPro" id="IPR050922">
    <property type="entry name" value="LytR/CpsA/Psr_CW_biosynth"/>
</dbReference>
<dbReference type="Gene3D" id="3.40.630.190">
    <property type="entry name" value="LCP protein"/>
    <property type="match status" value="1"/>
</dbReference>
<feature type="compositionally biased region" description="Low complexity" evidence="2">
    <location>
        <begin position="345"/>
        <end position="372"/>
    </location>
</feature>
<dbReference type="PANTHER" id="PTHR33392">
    <property type="entry name" value="POLYISOPRENYL-TEICHOIC ACID--PEPTIDOGLYCAN TEICHOIC ACID TRANSFERASE TAGU"/>
    <property type="match status" value="1"/>
</dbReference>
<organism evidence="5 6">
    <name type="scientific">Kitasatospora misakiensis</name>
    <dbReference type="NCBI Taxonomy" id="67330"/>
    <lineage>
        <taxon>Bacteria</taxon>
        <taxon>Bacillati</taxon>
        <taxon>Actinomycetota</taxon>
        <taxon>Actinomycetes</taxon>
        <taxon>Kitasatosporales</taxon>
        <taxon>Streptomycetaceae</taxon>
        <taxon>Kitasatospora</taxon>
    </lineage>
</organism>
<feature type="domain" description="LytR/CpsA/Psr regulator C-terminal" evidence="4">
    <location>
        <begin position="380"/>
        <end position="462"/>
    </location>
</feature>
<dbReference type="PANTHER" id="PTHR33392:SF6">
    <property type="entry name" value="POLYISOPRENYL-TEICHOIC ACID--PEPTIDOGLYCAN TEICHOIC ACID TRANSFERASE TAGU"/>
    <property type="match status" value="1"/>
</dbReference>
<feature type="region of interest" description="Disordered" evidence="2">
    <location>
        <begin position="463"/>
        <end position="514"/>
    </location>
</feature>
<comment type="similarity">
    <text evidence="1">Belongs to the LytR/CpsA/Psr (LCP) family.</text>
</comment>
<evidence type="ECO:0000259" key="3">
    <source>
        <dbReference type="Pfam" id="PF03816"/>
    </source>
</evidence>
<dbReference type="NCBIfam" id="TIGR00350">
    <property type="entry name" value="lytR_cpsA_psr"/>
    <property type="match status" value="1"/>
</dbReference>
<keyword evidence="6" id="KW-1185">Reference proteome</keyword>
<dbReference type="InterPro" id="IPR004474">
    <property type="entry name" value="LytR_CpsA_psr"/>
</dbReference>
<protein>
    <submittedName>
        <fullName evidence="5">LCP family protein</fullName>
    </submittedName>
</protein>
<comment type="caution">
    <text evidence="5">The sequence shown here is derived from an EMBL/GenBank/DDBJ whole genome shotgun (WGS) entry which is preliminary data.</text>
</comment>
<reference evidence="6" key="1">
    <citation type="journal article" date="2019" name="Int. J. Syst. Evol. Microbiol.">
        <title>The Global Catalogue of Microorganisms (GCM) 10K type strain sequencing project: providing services to taxonomists for standard genome sequencing and annotation.</title>
        <authorList>
            <consortium name="The Broad Institute Genomics Platform"/>
            <consortium name="The Broad Institute Genome Sequencing Center for Infectious Disease"/>
            <person name="Wu L."/>
            <person name="Ma J."/>
        </authorList>
    </citation>
    <scope>NUCLEOTIDE SEQUENCE [LARGE SCALE GENOMIC DNA]</scope>
    <source>
        <strain evidence="6">CGMCC 4.1437</strain>
    </source>
</reference>
<name>A0ABW0X4C2_9ACTN</name>
<accession>A0ABW0X4C2</accession>
<sequence length="514" mass="53426">MSGSSRRRRVIRTVIGLAAVLVLSVAGAGAWFYHRLDTNITTFDAGGVATERPPAPVPTAPGASVPVNVLLLGSDTRNDGNADLGGGEEGVGHSDTAILLHVYADRKHAVGVSIPRDSLVTIPSCRLPSGDWTKPRTNQMFNEAFTVGESAKGNPACTQNTVEALTGLRVDHTIVVDFKGVAAMTDAINGVDVCVPNDVNSHNIKLRKGLQKIAGQPAVDYLRARYGFGDNSDIGRMKRQQAFLSSMIRKIQSQGFSLPTLLPLADAATRSLTVDEGLGTAMKLVDFAQSLQQIKLSDITFVTAPWRFSIVQKGRVDLVHPDVDTLWRLLREDRTLDGQSTGQLPDGATGGPSPAATDPAAASASPSPAATPLTAEQLATPITVVNGVGTDGLAGRGAAAIRAQGFQNVSLGATTGGRLRTEIAYDPPFKAVAEQLATLFPGARTTEEPGSEGVTVTLGRDFRPTAAPTGPLAEPAPGAPSAAPSGPLPTGVPSAIAENSRNADTDPCANLTFG</sequence>
<dbReference type="Gene3D" id="3.30.70.2390">
    <property type="match status" value="1"/>
</dbReference>
<evidence type="ECO:0000256" key="1">
    <source>
        <dbReference type="ARBA" id="ARBA00006068"/>
    </source>
</evidence>
<dbReference type="RefSeq" id="WP_380225764.1">
    <property type="nucleotide sequence ID" value="NZ_JBHSOF010000014.1"/>
</dbReference>
<feature type="region of interest" description="Disordered" evidence="2">
    <location>
        <begin position="337"/>
        <end position="372"/>
    </location>
</feature>
<dbReference type="InterPro" id="IPR027381">
    <property type="entry name" value="LytR/CpsA/Psr_C"/>
</dbReference>
<evidence type="ECO:0000313" key="6">
    <source>
        <dbReference type="Proteomes" id="UP001595975"/>
    </source>
</evidence>
<dbReference type="EMBL" id="JBHSOF010000014">
    <property type="protein sequence ID" value="MFC5664059.1"/>
    <property type="molecule type" value="Genomic_DNA"/>
</dbReference>
<evidence type="ECO:0000259" key="4">
    <source>
        <dbReference type="Pfam" id="PF13399"/>
    </source>
</evidence>
<proteinExistence type="inferred from homology"/>
<feature type="compositionally biased region" description="Low complexity" evidence="2">
    <location>
        <begin position="464"/>
        <end position="491"/>
    </location>
</feature>
<dbReference type="Pfam" id="PF03816">
    <property type="entry name" value="LytR_cpsA_psr"/>
    <property type="match status" value="1"/>
</dbReference>
<evidence type="ECO:0000313" key="5">
    <source>
        <dbReference type="EMBL" id="MFC5664059.1"/>
    </source>
</evidence>
<dbReference type="Proteomes" id="UP001595975">
    <property type="component" value="Unassembled WGS sequence"/>
</dbReference>
<evidence type="ECO:0000256" key="2">
    <source>
        <dbReference type="SAM" id="MobiDB-lite"/>
    </source>
</evidence>
<dbReference type="Pfam" id="PF13399">
    <property type="entry name" value="LytR_C"/>
    <property type="match status" value="1"/>
</dbReference>